<gene>
    <name evidence="2" type="ORF">Fcan01_10803</name>
</gene>
<reference evidence="2 3" key="1">
    <citation type="submission" date="2015-12" db="EMBL/GenBank/DDBJ databases">
        <title>The genome of Folsomia candida.</title>
        <authorList>
            <person name="Faddeeva A."/>
            <person name="Derks M.F."/>
            <person name="Anvar Y."/>
            <person name="Smit S."/>
            <person name="Van Straalen N."/>
            <person name="Roelofs D."/>
        </authorList>
    </citation>
    <scope>NUCLEOTIDE SEQUENCE [LARGE SCALE GENOMIC DNA]</scope>
    <source>
        <strain evidence="2 3">VU population</strain>
        <tissue evidence="2">Whole body</tissue>
    </source>
</reference>
<dbReference type="AlphaFoldDB" id="A0A226E9S7"/>
<evidence type="ECO:0008006" key="4">
    <source>
        <dbReference type="Google" id="ProtNLM"/>
    </source>
</evidence>
<keyword evidence="1" id="KW-0812">Transmembrane</keyword>
<dbReference type="OrthoDB" id="6625921at2759"/>
<proteinExistence type="predicted"/>
<feature type="transmembrane region" description="Helical" evidence="1">
    <location>
        <begin position="464"/>
        <end position="481"/>
    </location>
</feature>
<dbReference type="Proteomes" id="UP000198287">
    <property type="component" value="Unassembled WGS sequence"/>
</dbReference>
<keyword evidence="1" id="KW-0472">Membrane</keyword>
<protein>
    <recommendedName>
        <fullName evidence="4">Gustatory receptor</fullName>
    </recommendedName>
</protein>
<evidence type="ECO:0000313" key="3">
    <source>
        <dbReference type="Proteomes" id="UP000198287"/>
    </source>
</evidence>
<dbReference type="EMBL" id="LNIX01000005">
    <property type="protein sequence ID" value="OXA54189.1"/>
    <property type="molecule type" value="Genomic_DNA"/>
</dbReference>
<feature type="transmembrane region" description="Helical" evidence="1">
    <location>
        <begin position="718"/>
        <end position="739"/>
    </location>
</feature>
<keyword evidence="3" id="KW-1185">Reference proteome</keyword>
<evidence type="ECO:0000313" key="2">
    <source>
        <dbReference type="EMBL" id="OXA54189.1"/>
    </source>
</evidence>
<feature type="transmembrane region" description="Helical" evidence="1">
    <location>
        <begin position="647"/>
        <end position="668"/>
    </location>
</feature>
<name>A0A226E9S7_FOLCA</name>
<accession>A0A226E9S7</accession>
<sequence>MGNSVTSPQGKAQRALFRFKVLCKIAHLTGSFPVKRGFQTGKEFASFTANKLSWPFVYSCTLGYFIKIYCSAFIPEPISLSTHPGNITRQGNRTDLSVTDIVTKEAAFLLIDSFGLVTHILVAIQTAKFLEIAALLEKYVISHPPTKVKLFNSWTNGELIHNLFFLTYMTVWAYSTYSELKDRVVFLSLYLIGGYHPPVWGYTILYFVTFSILQYSVWFLHMQIFFPASLIEACLAQMVTEIKERSKDTAIFEGEFITSKSKIKSISWTVMNRPNLSYGSDHVFWTSLSARYIQIENIVAAFQTFSGPYVIISLLFSVASSICVIYVGTMSELVWSSSILSRCMIEGTVATASYRVSAITNVGEMLKEKYAKVRKEVAISRHNFQERATHFNNDEQEEFENFARLVDSLPLKLSAAGYFNVSRKNVTSIISISYPALLILSFFLHGGYTITKPLRQNPANIYEIIRTYAAMGGVVLFSLALRSNSGKTMGRLYFQCYQLMDIKLHRRGFWDIIKDHWIPIGLLILPVLSLIQMLYGLLHQVSSFSLNPLKSIMFVTYLVILDFAMYSFIAFSYITIISCYQLSKESRQFLAKNGKNLNFQQILEHHALLKEIFQTMNKWVSNVLFSTIFIETAAFCNFMGILEQVPIFNLIEIMVNFTIFFAMICTCAKSRANFQEMSQIIYDSWRMGCFNVKEEHSVAILLLDMAENPLGLKAQSFLVTYSLIGTILGTILTYVLIYLQFSATHIGPQSIND</sequence>
<feature type="transmembrane region" description="Helical" evidence="1">
    <location>
        <begin position="426"/>
        <end position="444"/>
    </location>
</feature>
<feature type="transmembrane region" description="Helical" evidence="1">
    <location>
        <begin position="516"/>
        <end position="535"/>
    </location>
</feature>
<keyword evidence="1" id="KW-1133">Transmembrane helix</keyword>
<feature type="transmembrane region" description="Helical" evidence="1">
    <location>
        <begin position="555"/>
        <end position="580"/>
    </location>
</feature>
<evidence type="ECO:0000256" key="1">
    <source>
        <dbReference type="SAM" id="Phobius"/>
    </source>
</evidence>
<feature type="transmembrane region" description="Helical" evidence="1">
    <location>
        <begin position="159"/>
        <end position="178"/>
    </location>
</feature>
<organism evidence="2 3">
    <name type="scientific">Folsomia candida</name>
    <name type="common">Springtail</name>
    <dbReference type="NCBI Taxonomy" id="158441"/>
    <lineage>
        <taxon>Eukaryota</taxon>
        <taxon>Metazoa</taxon>
        <taxon>Ecdysozoa</taxon>
        <taxon>Arthropoda</taxon>
        <taxon>Hexapoda</taxon>
        <taxon>Collembola</taxon>
        <taxon>Entomobryomorpha</taxon>
        <taxon>Isotomoidea</taxon>
        <taxon>Isotomidae</taxon>
        <taxon>Proisotominae</taxon>
        <taxon>Folsomia</taxon>
    </lineage>
</organism>
<feature type="transmembrane region" description="Helical" evidence="1">
    <location>
        <begin position="619"/>
        <end position="641"/>
    </location>
</feature>
<feature type="transmembrane region" description="Helical" evidence="1">
    <location>
        <begin position="199"/>
        <end position="220"/>
    </location>
</feature>
<comment type="caution">
    <text evidence="2">The sequence shown here is derived from an EMBL/GenBank/DDBJ whole genome shotgun (WGS) entry which is preliminary data.</text>
</comment>